<evidence type="ECO:0000313" key="2">
    <source>
        <dbReference type="EMBL" id="MBE1876374.1"/>
    </source>
</evidence>
<evidence type="ECO:0000259" key="1">
    <source>
        <dbReference type="Pfam" id="PF00535"/>
    </source>
</evidence>
<organism evidence="2 3">
    <name type="scientific">Myceligenerans pegani</name>
    <dbReference type="NCBI Taxonomy" id="2776917"/>
    <lineage>
        <taxon>Bacteria</taxon>
        <taxon>Bacillati</taxon>
        <taxon>Actinomycetota</taxon>
        <taxon>Actinomycetes</taxon>
        <taxon>Micrococcales</taxon>
        <taxon>Promicromonosporaceae</taxon>
        <taxon>Myceligenerans</taxon>
    </lineage>
</organism>
<dbReference type="InterPro" id="IPR029044">
    <property type="entry name" value="Nucleotide-diphossugar_trans"/>
</dbReference>
<name>A0ABR9MYA8_9MICO</name>
<dbReference type="InterPro" id="IPR001173">
    <property type="entry name" value="Glyco_trans_2-like"/>
</dbReference>
<sequence>MTTTSAGSPVLSVVVPAYNVGAWVRECLSSILDDQDADLEVVVVDDGSTDDTWDIVTGFAASHPEVRAVRSPGVGGAQARNYGAEIARGEYLAFADADDLVPRGAYPRMLDAARAGNADMVAGSFLKFYTTRTWRPTWRWPAFHEPRTGVTLADQPSLICNRACWNRVFRRDFWFREGIYFPTVPRSNDIVPMTKALVAAKRIAVVPDTVYLYRDRPGSSSMSSQSAGLDSFVSYLSQEIVCRELVSSVGDATLDREYGRLFARADGWVHLVKFLDGLDTGTADAGGLELAREMLARQISELPQDVLDDLGPAQRWAYGLAAAGHWSLAAELAEHTEDLSKLDPTWFFRADLTSIGSLSLSDAELRKTVNEHVFGPILGGRRRFDPDDAALLAESAVTFRRIFPTESRHWSSEPAQRLTLAVKSGDSSEIEKELRKPLLRFREPVLAVQGGRAVLVTRCTRPELGPPAVVAVRGGHRHVFDTVSFDPETGALTASASLRHLASGPVSIRLQVEDPLGTVETNVTPTLADGSVTRRVLRVLGNGQVDIRHGARRMIRAARGAGRRILQR</sequence>
<evidence type="ECO:0000313" key="3">
    <source>
        <dbReference type="Proteomes" id="UP000625527"/>
    </source>
</evidence>
<dbReference type="Pfam" id="PF00535">
    <property type="entry name" value="Glycos_transf_2"/>
    <property type="match status" value="1"/>
</dbReference>
<dbReference type="SUPFAM" id="SSF53448">
    <property type="entry name" value="Nucleotide-diphospho-sugar transferases"/>
    <property type="match status" value="1"/>
</dbReference>
<comment type="caution">
    <text evidence="2">The sequence shown here is derived from an EMBL/GenBank/DDBJ whole genome shotgun (WGS) entry which is preliminary data.</text>
</comment>
<proteinExistence type="predicted"/>
<dbReference type="CDD" id="cd00761">
    <property type="entry name" value="Glyco_tranf_GTA_type"/>
    <property type="match status" value="1"/>
</dbReference>
<accession>A0ABR9MYA8</accession>
<gene>
    <name evidence="2" type="ORF">IHE71_11715</name>
</gene>
<keyword evidence="3" id="KW-1185">Reference proteome</keyword>
<protein>
    <submittedName>
        <fullName evidence="2">Glycosyltransferase</fullName>
    </submittedName>
</protein>
<dbReference type="PANTHER" id="PTHR22916:SF3">
    <property type="entry name" value="UDP-GLCNAC:BETAGAL BETA-1,3-N-ACETYLGLUCOSAMINYLTRANSFERASE-LIKE PROTEIN 1"/>
    <property type="match status" value="1"/>
</dbReference>
<reference evidence="2 3" key="1">
    <citation type="submission" date="2020-10" db="EMBL/GenBank/DDBJ databases">
        <title>Myceligenerans pegani sp. nov., an endophytic actinomycete isolated from Peganum harmala L. in Xinjiang, China.</title>
        <authorList>
            <person name="Xin L."/>
        </authorList>
    </citation>
    <scope>NUCLEOTIDE SEQUENCE [LARGE SCALE GENOMIC DNA]</scope>
    <source>
        <strain evidence="2 3">TRM65318</strain>
    </source>
</reference>
<dbReference type="RefSeq" id="WP_192862942.1">
    <property type="nucleotide sequence ID" value="NZ_JADAQT010000084.1"/>
</dbReference>
<dbReference type="PANTHER" id="PTHR22916">
    <property type="entry name" value="GLYCOSYLTRANSFERASE"/>
    <property type="match status" value="1"/>
</dbReference>
<dbReference type="Gene3D" id="3.90.550.10">
    <property type="entry name" value="Spore Coat Polysaccharide Biosynthesis Protein SpsA, Chain A"/>
    <property type="match status" value="1"/>
</dbReference>
<dbReference type="EMBL" id="JADAQT010000084">
    <property type="protein sequence ID" value="MBE1876374.1"/>
    <property type="molecule type" value="Genomic_DNA"/>
</dbReference>
<feature type="domain" description="Glycosyltransferase 2-like" evidence="1">
    <location>
        <begin position="12"/>
        <end position="171"/>
    </location>
</feature>
<dbReference type="Proteomes" id="UP000625527">
    <property type="component" value="Unassembled WGS sequence"/>
</dbReference>